<dbReference type="Pfam" id="PF02338">
    <property type="entry name" value="OTU"/>
    <property type="match status" value="1"/>
</dbReference>
<dbReference type="Gene3D" id="3.90.70.80">
    <property type="match status" value="1"/>
</dbReference>
<feature type="coiled-coil region" evidence="1">
    <location>
        <begin position="1"/>
        <end position="28"/>
    </location>
</feature>
<protein>
    <recommendedName>
        <fullName evidence="2">OTU domain-containing protein</fullName>
    </recommendedName>
</protein>
<dbReference type="VEuPathDB" id="FungiDB:H257_18425"/>
<feature type="coiled-coil region" evidence="1">
    <location>
        <begin position="86"/>
        <end position="113"/>
    </location>
</feature>
<accession>A0A6A4ZY26</accession>
<comment type="caution">
    <text evidence="3">The sequence shown here is derived from an EMBL/GenBank/DDBJ whole genome shotgun (WGS) entry which is preliminary data.</text>
</comment>
<dbReference type="PROSITE" id="PS50802">
    <property type="entry name" value="OTU"/>
    <property type="match status" value="1"/>
</dbReference>
<gene>
    <name evidence="3" type="ORF">AaE_009149</name>
</gene>
<dbReference type="CDD" id="cd01855">
    <property type="entry name" value="YqeH"/>
    <property type="match status" value="1"/>
</dbReference>
<dbReference type="PANTHER" id="PTHR46434">
    <property type="entry name" value="GENETIC INTERACTOR OF PROHIBITINS 3, MITOCHONDRIAL"/>
    <property type="match status" value="1"/>
</dbReference>
<keyword evidence="1" id="KW-0175">Coiled coil</keyword>
<feature type="non-terminal residue" evidence="3">
    <location>
        <position position="725"/>
    </location>
</feature>
<evidence type="ECO:0000313" key="4">
    <source>
        <dbReference type="Proteomes" id="UP000469452"/>
    </source>
</evidence>
<dbReference type="GO" id="GO:0005739">
    <property type="term" value="C:mitochondrion"/>
    <property type="evidence" value="ECO:0007669"/>
    <property type="project" value="TreeGrafter"/>
</dbReference>
<dbReference type="Proteomes" id="UP000469452">
    <property type="component" value="Unassembled WGS sequence"/>
</dbReference>
<dbReference type="EMBL" id="VJMI01014996">
    <property type="protein sequence ID" value="KAF0734466.1"/>
    <property type="molecule type" value="Genomic_DNA"/>
</dbReference>
<dbReference type="Gene3D" id="3.40.50.300">
    <property type="entry name" value="P-loop containing nucleotide triphosphate hydrolases"/>
    <property type="match status" value="1"/>
</dbReference>
<name>A0A6A4ZY26_APHAT</name>
<dbReference type="InterPro" id="IPR003323">
    <property type="entry name" value="OTU_dom"/>
</dbReference>
<organism evidence="3 4">
    <name type="scientific">Aphanomyces astaci</name>
    <name type="common">Crayfish plague agent</name>
    <dbReference type="NCBI Taxonomy" id="112090"/>
    <lineage>
        <taxon>Eukaryota</taxon>
        <taxon>Sar</taxon>
        <taxon>Stramenopiles</taxon>
        <taxon>Oomycota</taxon>
        <taxon>Saprolegniomycetes</taxon>
        <taxon>Saprolegniales</taxon>
        <taxon>Verrucalvaceae</taxon>
        <taxon>Aphanomyces</taxon>
    </lineage>
</organism>
<dbReference type="InterPro" id="IPR050896">
    <property type="entry name" value="Mito_lipid_metab_GTPase"/>
</dbReference>
<dbReference type="VEuPathDB" id="FungiDB:H257_18424"/>
<dbReference type="InterPro" id="IPR038765">
    <property type="entry name" value="Papain-like_cys_pep_sf"/>
</dbReference>
<evidence type="ECO:0000256" key="1">
    <source>
        <dbReference type="SAM" id="Coils"/>
    </source>
</evidence>
<sequence>MESAGQMKQRHKLELRDLQNQSKILVKKLKKDNLSKKEIDQKVAELEQSVAARHASEVQAIMQKLDVSDEDAEAAPATAAAVADVGEKANAKLEKAQRKRDKKRQEERERLERIEFESQNVVSQRQIESDAIAAHLTSLGLIVKEIPSDGHCMYHAVADQLKLTRRLPFPSSDAYIPLRQKTAAYLRSHADDFVPFVELDYASDIAIQGLTHAPLRAALVSRAVKSDVGGRMYSTTTPPSPKLDDIKAHIAMMEQLTCNGCGIELQFDDIAKVGYCTEKALESLESVREISTSLICQRCFQIRNYGKVTDSRMPYDEYEKRVKALKPRDMLVVQLVDILDITGSLLGNARHVVGNKSVMLVVNKGDLIPVKSGSRRLLRRIKQAAADFGIENVIGIRLISSVKGAGIPEVVSDIKRYRQGRDICVIGAANAGKSTFLNALLKHSTKNKRFLSKAIKSGIPSIEDVDVSEVVPEAPTADADVAEEDIPEGDLISLKQRKQLATKKTDVYTMTTSSLPGTTLAVSPIPITLGDESCNIFDTPGLIVNRKRQKLIEFLSKSSVDELNSILPGKKLPVWRLTIFKMTPGRSLFLGAMLRLDYENDMVKESKAATNSLLFSWYGVLPGHLSKTANAEETFMKHAGGLLSPPRGLDALSFTGPLVHRDQVIVKDYVGQDVMTRSNNPKKPKRTTVLELVVPGFGWLGVTGIDMDGTQTLEKTLKSARIQIS</sequence>
<feature type="domain" description="OTU" evidence="2">
    <location>
        <begin position="141"/>
        <end position="290"/>
    </location>
</feature>
<reference evidence="3 4" key="1">
    <citation type="submission" date="2019-06" db="EMBL/GenBank/DDBJ databases">
        <title>Genomics analysis of Aphanomyces spp. identifies a new class of oomycete effector associated with host adaptation.</title>
        <authorList>
            <person name="Gaulin E."/>
        </authorList>
    </citation>
    <scope>NUCLEOTIDE SEQUENCE [LARGE SCALE GENOMIC DNA]</scope>
    <source>
        <strain evidence="3 4">E</strain>
    </source>
</reference>
<proteinExistence type="predicted"/>
<evidence type="ECO:0000259" key="2">
    <source>
        <dbReference type="PROSITE" id="PS50802"/>
    </source>
</evidence>
<dbReference type="InterPro" id="IPR027417">
    <property type="entry name" value="P-loop_NTPase"/>
</dbReference>
<dbReference type="AlphaFoldDB" id="A0A6A4ZY26"/>
<dbReference type="SUPFAM" id="SSF52540">
    <property type="entry name" value="P-loop containing nucleoside triphosphate hydrolases"/>
    <property type="match status" value="1"/>
</dbReference>
<evidence type="ECO:0000313" key="3">
    <source>
        <dbReference type="EMBL" id="KAF0734466.1"/>
    </source>
</evidence>
<dbReference type="PANTHER" id="PTHR46434:SF1">
    <property type="entry name" value="GENETIC INTERACTOR OF PROHIBITINS 3, MITOCHONDRIAL"/>
    <property type="match status" value="1"/>
</dbReference>
<dbReference type="SUPFAM" id="SSF54001">
    <property type="entry name" value="Cysteine proteinases"/>
    <property type="match status" value="1"/>
</dbReference>